<keyword evidence="2" id="KW-0479">Metal-binding</keyword>
<evidence type="ECO:0000313" key="7">
    <source>
        <dbReference type="Proteomes" id="UP000198356"/>
    </source>
</evidence>
<keyword evidence="7" id="KW-1185">Reference proteome</keyword>
<keyword evidence="3" id="KW-0378">Hydrolase</keyword>
<accession>A0A239KV85</accession>
<protein>
    <submittedName>
        <fullName evidence="6">tRNA(Arg) A34 adenosine deaminase TadA</fullName>
    </submittedName>
</protein>
<dbReference type="InterPro" id="IPR016192">
    <property type="entry name" value="APOBEC/CMP_deaminase_Zn-bd"/>
</dbReference>
<dbReference type="PANTHER" id="PTHR11079:SF161">
    <property type="entry name" value="CMP_DCMP-TYPE DEAMINASE DOMAIN-CONTAINING PROTEIN"/>
    <property type="match status" value="1"/>
</dbReference>
<dbReference type="GO" id="GO:0006152">
    <property type="term" value="P:purine nucleoside catabolic process"/>
    <property type="evidence" value="ECO:0007669"/>
    <property type="project" value="TreeGrafter"/>
</dbReference>
<reference evidence="6 7" key="1">
    <citation type="submission" date="2017-06" db="EMBL/GenBank/DDBJ databases">
        <authorList>
            <person name="Kim H.J."/>
            <person name="Triplett B.A."/>
        </authorList>
    </citation>
    <scope>NUCLEOTIDE SEQUENCE [LARGE SCALE GENOMIC DNA]</scope>
    <source>
        <strain evidence="6 7">DSM 18704</strain>
    </source>
</reference>
<feature type="domain" description="CMP/dCMP-type deaminase" evidence="5">
    <location>
        <begin position="2"/>
        <end position="116"/>
    </location>
</feature>
<keyword evidence="4" id="KW-0862">Zinc</keyword>
<proteinExistence type="inferred from homology"/>
<gene>
    <name evidence="6" type="ORF">SAMN05421770_105249</name>
</gene>
<dbReference type="Pfam" id="PF00383">
    <property type="entry name" value="dCMP_cyt_deam_1"/>
    <property type="match status" value="1"/>
</dbReference>
<dbReference type="InterPro" id="IPR002125">
    <property type="entry name" value="CMP_dCMP_dom"/>
</dbReference>
<dbReference type="EMBL" id="FZOU01000005">
    <property type="protein sequence ID" value="SNT22266.1"/>
    <property type="molecule type" value="Genomic_DNA"/>
</dbReference>
<dbReference type="FunFam" id="3.40.140.10:FF:000011">
    <property type="entry name" value="tRNA-specific adenosine deaminase"/>
    <property type="match status" value="1"/>
</dbReference>
<dbReference type="InterPro" id="IPR016193">
    <property type="entry name" value="Cytidine_deaminase-like"/>
</dbReference>
<dbReference type="Gene3D" id="3.40.140.10">
    <property type="entry name" value="Cytidine Deaminase, domain 2"/>
    <property type="match status" value="1"/>
</dbReference>
<evidence type="ECO:0000256" key="4">
    <source>
        <dbReference type="ARBA" id="ARBA00022833"/>
    </source>
</evidence>
<evidence type="ECO:0000313" key="6">
    <source>
        <dbReference type="EMBL" id="SNT22266.1"/>
    </source>
</evidence>
<dbReference type="Proteomes" id="UP000198356">
    <property type="component" value="Unassembled WGS sequence"/>
</dbReference>
<dbReference type="GO" id="GO:0047974">
    <property type="term" value="F:guanosine deaminase activity"/>
    <property type="evidence" value="ECO:0007669"/>
    <property type="project" value="TreeGrafter"/>
</dbReference>
<dbReference type="SUPFAM" id="SSF53927">
    <property type="entry name" value="Cytidine deaminase-like"/>
    <property type="match status" value="1"/>
</dbReference>
<sequence>MQGNPEFMQQAIDLATENVLSGRGGPFGAVVVKDGKVVATGINLVTATNDPTAHAEVTAIRNACKALGSFQLTGCTIYSSCEPCPMCLTAIHWARCEAIFFGATAKDAADAGFDDSFFYEQVRLPLEERALPTENMMREEGIVSFKTWCEFTEKIEY</sequence>
<comment type="similarity">
    <text evidence="1">Belongs to the cytidine and deoxycytidylate deaminase family.</text>
</comment>
<dbReference type="PANTHER" id="PTHR11079">
    <property type="entry name" value="CYTOSINE DEAMINASE FAMILY MEMBER"/>
    <property type="match status" value="1"/>
</dbReference>
<evidence type="ECO:0000256" key="3">
    <source>
        <dbReference type="ARBA" id="ARBA00022801"/>
    </source>
</evidence>
<evidence type="ECO:0000256" key="2">
    <source>
        <dbReference type="ARBA" id="ARBA00022723"/>
    </source>
</evidence>
<dbReference type="CDD" id="cd01285">
    <property type="entry name" value="nucleoside_deaminase"/>
    <property type="match status" value="1"/>
</dbReference>
<evidence type="ECO:0000256" key="1">
    <source>
        <dbReference type="ARBA" id="ARBA00006576"/>
    </source>
</evidence>
<evidence type="ECO:0000259" key="5">
    <source>
        <dbReference type="PROSITE" id="PS51747"/>
    </source>
</evidence>
<dbReference type="PROSITE" id="PS51747">
    <property type="entry name" value="CYT_DCMP_DEAMINASES_2"/>
    <property type="match status" value="1"/>
</dbReference>
<dbReference type="AlphaFoldDB" id="A0A239KV85"/>
<dbReference type="GO" id="GO:0008270">
    <property type="term" value="F:zinc ion binding"/>
    <property type="evidence" value="ECO:0007669"/>
    <property type="project" value="InterPro"/>
</dbReference>
<organism evidence="6 7">
    <name type="scientific">Granulicella rosea</name>
    <dbReference type="NCBI Taxonomy" id="474952"/>
    <lineage>
        <taxon>Bacteria</taxon>
        <taxon>Pseudomonadati</taxon>
        <taxon>Acidobacteriota</taxon>
        <taxon>Terriglobia</taxon>
        <taxon>Terriglobales</taxon>
        <taxon>Acidobacteriaceae</taxon>
        <taxon>Granulicella</taxon>
    </lineage>
</organism>
<dbReference type="PROSITE" id="PS00903">
    <property type="entry name" value="CYT_DCMP_DEAMINASES_1"/>
    <property type="match status" value="1"/>
</dbReference>
<name>A0A239KV85_9BACT</name>
<dbReference type="OrthoDB" id="9802676at2"/>